<feature type="domain" description="Amine oxidase" evidence="1">
    <location>
        <begin position="66"/>
        <end position="477"/>
    </location>
</feature>
<comment type="caution">
    <text evidence="2">The sequence shown here is derived from an EMBL/GenBank/DDBJ whole genome shotgun (WGS) entry which is preliminary data.</text>
</comment>
<reference evidence="2 3" key="1">
    <citation type="journal article" date="2024" name="Plant J.">
        <title>Genome sequences and population genomics reveal climatic adaptation and genomic divergence between two closely related sweetgum species.</title>
        <authorList>
            <person name="Xu W.Q."/>
            <person name="Ren C.Q."/>
            <person name="Zhang X.Y."/>
            <person name="Comes H.P."/>
            <person name="Liu X.H."/>
            <person name="Li Y.G."/>
            <person name="Kettle C.J."/>
            <person name="Jalonen R."/>
            <person name="Gaisberger H."/>
            <person name="Ma Y.Z."/>
            <person name="Qiu Y.X."/>
        </authorList>
    </citation>
    <scope>NUCLEOTIDE SEQUENCE [LARGE SCALE GENOMIC DNA]</scope>
    <source>
        <strain evidence="2">Hangzhou</strain>
    </source>
</reference>
<dbReference type="InterPro" id="IPR036188">
    <property type="entry name" value="FAD/NAD-bd_sf"/>
</dbReference>
<dbReference type="Gene3D" id="3.50.50.60">
    <property type="entry name" value="FAD/NAD(P)-binding domain"/>
    <property type="match status" value="1"/>
</dbReference>
<evidence type="ECO:0000313" key="2">
    <source>
        <dbReference type="EMBL" id="KAK9272870.1"/>
    </source>
</evidence>
<accession>A0AAP0NJV6</accession>
<dbReference type="Pfam" id="PF01593">
    <property type="entry name" value="Amino_oxidase"/>
    <property type="match status" value="1"/>
</dbReference>
<dbReference type="EMBL" id="JBBPBK010000013">
    <property type="protein sequence ID" value="KAK9272870.1"/>
    <property type="molecule type" value="Genomic_DNA"/>
</dbReference>
<name>A0AAP0NJV6_LIQFO</name>
<sequence>MTLTLSLPSSKPILFSPPYAASPTLQTHYGFRFKPPRAAVQISPTFPQFQSPSQRNTGVIVIGAGLAGLAAAIRLNSENVPFLLLEASDAVGGRVRTDVVDGFLLDRGFQIFITGYPEAQKLLDYQSLNLQKFYSGARVYCDGEFHTVADPLRHFFDSLTTLINPVGTLADKLLIGLTRIRVLSRTDEEILSANEVSTIDLLKKIGFSDSIIGRFFRPFFGGIFFDKELETTSRLFDFIFKCLALGDNALPAKGIAAIPEQLAAKLPSDSILLNSKVASIDFDQSDGSNLPTVRLQNGDVLRSELGVVVAVEEPEADKLLGKPVERKRPARSTVCLYFSADENQIPVRDPVLFLNGSGKGMVNNMFFATNVAPSYGPPGKTLVSVSLIGLFEGVSDGDLTTEVVRELSGWFGDTMVGSWRHLRTYRIGFAQPNQCPPTDLMKNPRFGSGVYVCGDHQTSATFDGALVSGRKAVEALLRDSALVNV</sequence>
<keyword evidence="3" id="KW-1185">Reference proteome</keyword>
<protein>
    <recommendedName>
        <fullName evidence="1">Amine oxidase domain-containing protein</fullName>
    </recommendedName>
</protein>
<evidence type="ECO:0000259" key="1">
    <source>
        <dbReference type="Pfam" id="PF01593"/>
    </source>
</evidence>
<dbReference type="SUPFAM" id="SSF51905">
    <property type="entry name" value="FAD/NAD(P)-binding domain"/>
    <property type="match status" value="1"/>
</dbReference>
<dbReference type="InterPro" id="IPR002937">
    <property type="entry name" value="Amino_oxidase"/>
</dbReference>
<dbReference type="Proteomes" id="UP001415857">
    <property type="component" value="Unassembled WGS sequence"/>
</dbReference>
<dbReference type="PANTHER" id="PTHR42841">
    <property type="entry name" value="AMINE OXIDASE"/>
    <property type="match status" value="1"/>
</dbReference>
<organism evidence="2 3">
    <name type="scientific">Liquidambar formosana</name>
    <name type="common">Formosan gum</name>
    <dbReference type="NCBI Taxonomy" id="63359"/>
    <lineage>
        <taxon>Eukaryota</taxon>
        <taxon>Viridiplantae</taxon>
        <taxon>Streptophyta</taxon>
        <taxon>Embryophyta</taxon>
        <taxon>Tracheophyta</taxon>
        <taxon>Spermatophyta</taxon>
        <taxon>Magnoliopsida</taxon>
        <taxon>eudicotyledons</taxon>
        <taxon>Gunneridae</taxon>
        <taxon>Pentapetalae</taxon>
        <taxon>Saxifragales</taxon>
        <taxon>Altingiaceae</taxon>
        <taxon>Liquidambar</taxon>
    </lineage>
</organism>
<evidence type="ECO:0000313" key="3">
    <source>
        <dbReference type="Proteomes" id="UP001415857"/>
    </source>
</evidence>
<gene>
    <name evidence="2" type="ORF">L1049_003248</name>
</gene>
<dbReference type="AlphaFoldDB" id="A0AAP0NJV6"/>
<dbReference type="GO" id="GO:0016491">
    <property type="term" value="F:oxidoreductase activity"/>
    <property type="evidence" value="ECO:0007669"/>
    <property type="project" value="InterPro"/>
</dbReference>
<proteinExistence type="predicted"/>